<evidence type="ECO:0000313" key="8">
    <source>
        <dbReference type="Proteomes" id="UP001497472"/>
    </source>
</evidence>
<dbReference type="Pfam" id="PF18773">
    <property type="entry name" value="Importin_rep"/>
    <property type="match status" value="1"/>
</dbReference>
<dbReference type="AlphaFoldDB" id="A0AAV1JX58"/>
<dbReference type="SMART" id="SM00913">
    <property type="entry name" value="IBN_N"/>
    <property type="match status" value="1"/>
</dbReference>
<dbReference type="InterPro" id="IPR011989">
    <property type="entry name" value="ARM-like"/>
</dbReference>
<comment type="subcellular location">
    <subcellularLocation>
        <location evidence="1">Nucleus</location>
    </subcellularLocation>
</comment>
<comment type="caution">
    <text evidence="7">The sequence shown here is derived from an EMBL/GenBank/DDBJ whole genome shotgun (WGS) entry which is preliminary data.</text>
</comment>
<keyword evidence="4" id="KW-0813">Transport</keyword>
<reference evidence="7 8" key="1">
    <citation type="submission" date="2023-11" db="EMBL/GenBank/DDBJ databases">
        <authorList>
            <person name="Okamura Y."/>
        </authorList>
    </citation>
    <scope>NUCLEOTIDE SEQUENCE [LARGE SCALE GENOMIC DNA]</scope>
</reference>
<dbReference type="SUPFAM" id="SSF48371">
    <property type="entry name" value="ARM repeat"/>
    <property type="match status" value="1"/>
</dbReference>
<feature type="domain" description="Importin N-terminal" evidence="6">
    <location>
        <begin position="26"/>
        <end position="92"/>
    </location>
</feature>
<dbReference type="PANTHER" id="PTHR12363">
    <property type="entry name" value="TRANSPORTIN 3 AND IMPORTIN 13"/>
    <property type="match status" value="1"/>
</dbReference>
<evidence type="ECO:0000259" key="6">
    <source>
        <dbReference type="PROSITE" id="PS50166"/>
    </source>
</evidence>
<evidence type="ECO:0000256" key="5">
    <source>
        <dbReference type="ARBA" id="ARBA00023242"/>
    </source>
</evidence>
<dbReference type="Pfam" id="PF03810">
    <property type="entry name" value="IBN_N"/>
    <property type="match status" value="1"/>
</dbReference>
<proteinExistence type="inferred from homology"/>
<gene>
    <name evidence="7" type="ORF">LNINA_LOCUS12493</name>
</gene>
<evidence type="ECO:0000313" key="7">
    <source>
        <dbReference type="EMBL" id="CAK1553495.1"/>
    </source>
</evidence>
<name>A0AAV1JX58_9NEOP</name>
<dbReference type="Pfam" id="PF18806">
    <property type="entry name" value="Importin_rep_3"/>
    <property type="match status" value="1"/>
</dbReference>
<dbReference type="Gene3D" id="1.25.10.10">
    <property type="entry name" value="Leucine-rich Repeat Variant"/>
    <property type="match status" value="1"/>
</dbReference>
<evidence type="ECO:0000256" key="4">
    <source>
        <dbReference type="ARBA" id="ARBA00022448"/>
    </source>
</evidence>
<dbReference type="Proteomes" id="UP001497472">
    <property type="component" value="Unassembled WGS sequence"/>
</dbReference>
<dbReference type="GO" id="GO:0031267">
    <property type="term" value="F:small GTPase binding"/>
    <property type="evidence" value="ECO:0007669"/>
    <property type="project" value="InterPro"/>
</dbReference>
<accession>A0AAV1JX58</accession>
<evidence type="ECO:0000256" key="3">
    <source>
        <dbReference type="ARBA" id="ARBA00011422"/>
    </source>
</evidence>
<evidence type="ECO:0000256" key="2">
    <source>
        <dbReference type="ARBA" id="ARBA00007991"/>
    </source>
</evidence>
<dbReference type="InterPro" id="IPR051345">
    <property type="entry name" value="Importin_beta-like_NTR"/>
</dbReference>
<dbReference type="GO" id="GO:0005634">
    <property type="term" value="C:nucleus"/>
    <property type="evidence" value="ECO:0007669"/>
    <property type="project" value="UniProtKB-SubCell"/>
</dbReference>
<dbReference type="InterPro" id="IPR001494">
    <property type="entry name" value="Importin-beta_N"/>
</dbReference>
<dbReference type="InterPro" id="IPR016024">
    <property type="entry name" value="ARM-type_fold"/>
</dbReference>
<keyword evidence="5" id="KW-0539">Nucleus</keyword>
<dbReference type="InterPro" id="IPR040520">
    <property type="entry name" value="Importin_rep_3"/>
</dbReference>
<comment type="subunit">
    <text evidence="3">Interacts with UBC9, RAN, RBM8A, eIF-1A and PAX6.</text>
</comment>
<dbReference type="InterPro" id="IPR040709">
    <property type="entry name" value="Importin_rep_1"/>
</dbReference>
<dbReference type="GO" id="GO:0006606">
    <property type="term" value="P:protein import into nucleus"/>
    <property type="evidence" value="ECO:0007669"/>
    <property type="project" value="TreeGrafter"/>
</dbReference>
<dbReference type="PANTHER" id="PTHR12363:SF33">
    <property type="entry name" value="IMPORTIN-13"/>
    <property type="match status" value="1"/>
</dbReference>
<keyword evidence="8" id="KW-1185">Reference proteome</keyword>
<dbReference type="GO" id="GO:0005737">
    <property type="term" value="C:cytoplasm"/>
    <property type="evidence" value="ECO:0007669"/>
    <property type="project" value="TreeGrafter"/>
</dbReference>
<evidence type="ECO:0000256" key="1">
    <source>
        <dbReference type="ARBA" id="ARBA00004123"/>
    </source>
</evidence>
<protein>
    <recommendedName>
        <fullName evidence="6">Importin N-terminal domain-containing protein</fullName>
    </recommendedName>
</protein>
<dbReference type="EMBL" id="CAVLEF010000225">
    <property type="protein sequence ID" value="CAK1553495.1"/>
    <property type="molecule type" value="Genomic_DNA"/>
</dbReference>
<organism evidence="7 8">
    <name type="scientific">Leptosia nina</name>
    <dbReference type="NCBI Taxonomy" id="320188"/>
    <lineage>
        <taxon>Eukaryota</taxon>
        <taxon>Metazoa</taxon>
        <taxon>Ecdysozoa</taxon>
        <taxon>Arthropoda</taxon>
        <taxon>Hexapoda</taxon>
        <taxon>Insecta</taxon>
        <taxon>Pterygota</taxon>
        <taxon>Neoptera</taxon>
        <taxon>Endopterygota</taxon>
        <taxon>Lepidoptera</taxon>
        <taxon>Glossata</taxon>
        <taxon>Ditrysia</taxon>
        <taxon>Papilionoidea</taxon>
        <taxon>Pieridae</taxon>
        <taxon>Pierinae</taxon>
        <taxon>Leptosia</taxon>
    </lineage>
</organism>
<comment type="similarity">
    <text evidence="2">Belongs to the importin beta family.</text>
</comment>
<sequence length="943" mass="104148">MECTVQNLEYAVNVFYNGEQNERAKAHTWLAEAQKLPEAWNFVWELLQPTKGTEVQFYAATTLHTKILRCWLELPPETHEELKNKILQSVITYANGPKIVTNRLCTSLAAFILQQGTVDLAPILSPLSTVANSSLLLEVLTVLPEEYNSMTMGEVLRKKNRAALHQASPMVIDDMLKIFQSVYNDYSTGPPSDDIMNSWAIAAGCVTSWLSLGSEYSIESPLTLPDRMPIMRALQAAVHILYRTNDVVSGVALEACEACLSAIRIAATHGCSYNQHPTTSAQILDDVSSLVAPVIAAHNVPDSVNEELVCAMITCCVSVAECHVTTLYKSVVASSGIHLMLRVLLDVQAAPGYYPLHETRSNLMFGFWYTLQDEILNHPDPMNNMNPIWKEIFTQVLLALMTKSEMPPESEMTKDDQELLRCYRQDIADAVMYCFTFIGPRCWSIVARSFETAEKDSRREAVLHVLTSMADVVQSAPIPTPLPNMLRRTLHFIAQTHDKRILETALECIGAYANWINAIDQQDEVFRNNGTDGGPLSIQCVRAAGTALSRNPAAAALALRRLSTYCSKAASAMVHDIVQAALNPEGVSDAWVRRQLTSAAGAALAACDYSVALPLLLQIAEHIAADISVQMPEGGCVAADCAAALVNALSTQKPLALEFVRALMPSLAALTRHPVLAESMFQILKNTVTTLGNECIPLMDGISQLIIAGFNTEPTGSGIDLVKLTVVMVDEFEHTQAILSTCVCAALRAFLPDETGAVKTTHADLPDYVFSMLQLLTRKKAIYMDWIEHLIPDLVQYACQCIRQWDPEMSRNAIRWLSILALNRPNAIRHCGADIVYNVLRCIGGLAPRVQVEPFANLLLSFNSAEWGPGQLGVWMRQALNQDGFPTHHATPAHKQKFLSVILKERNHKRRVLVAVTEFSLICRGLENTEYARNSIAAKEMFF</sequence>
<dbReference type="PROSITE" id="PS50166">
    <property type="entry name" value="IMPORTIN_B_NT"/>
    <property type="match status" value="1"/>
</dbReference>